<name>A0A9P0QVU3_9ASCO</name>
<feature type="domain" description="Phospholipid/glycerol acyltransferase" evidence="6">
    <location>
        <begin position="198"/>
        <end position="331"/>
    </location>
</feature>
<dbReference type="OrthoDB" id="10255570at2759"/>
<dbReference type="Pfam" id="PF19277">
    <property type="entry name" value="GPAT_C"/>
    <property type="match status" value="1"/>
</dbReference>
<dbReference type="GO" id="GO:0019432">
    <property type="term" value="P:triglyceride biosynthetic process"/>
    <property type="evidence" value="ECO:0007669"/>
    <property type="project" value="TreeGrafter"/>
</dbReference>
<evidence type="ECO:0000313" key="8">
    <source>
        <dbReference type="Proteomes" id="UP000837801"/>
    </source>
</evidence>
<dbReference type="PANTHER" id="PTHR12563">
    <property type="entry name" value="GLYCEROL-3-PHOSPHATE ACYLTRANSFERASE"/>
    <property type="match status" value="1"/>
</dbReference>
<dbReference type="InterPro" id="IPR022284">
    <property type="entry name" value="GPAT/DHAPAT"/>
</dbReference>
<dbReference type="GO" id="GO:0031966">
    <property type="term" value="C:mitochondrial membrane"/>
    <property type="evidence" value="ECO:0007669"/>
    <property type="project" value="TreeGrafter"/>
</dbReference>
<organism evidence="7 8">
    <name type="scientific">[Candida] railenensis</name>
    <dbReference type="NCBI Taxonomy" id="45579"/>
    <lineage>
        <taxon>Eukaryota</taxon>
        <taxon>Fungi</taxon>
        <taxon>Dikarya</taxon>
        <taxon>Ascomycota</taxon>
        <taxon>Saccharomycotina</taxon>
        <taxon>Pichiomycetes</taxon>
        <taxon>Debaryomycetaceae</taxon>
        <taxon>Kurtzmaniella</taxon>
    </lineage>
</organism>
<keyword evidence="4" id="KW-0472">Membrane</keyword>
<dbReference type="InterPro" id="IPR041728">
    <property type="entry name" value="GPAT/DHAPAT_LPLAT"/>
</dbReference>
<comment type="subcellular location">
    <subcellularLocation>
        <location evidence="1">Endomembrane system</location>
        <topology evidence="1">Peripheral membrane protein</topology>
    </subcellularLocation>
</comment>
<sequence length="814" mass="94774">MLSQGPNIGFDVNILENYSEDPNIELSFPLPTDKDTYVDLEANEKVANTWSILQNFIKFTTGVDWDSIYHPNEYTYSINKYSSAFNTKMANYMKDRLENSDEKLDECVDSLVNQEIRLNLIQGKDYVRRFKEVKEFMVKYYTQENEKNLPKFMTRSYMRVCYLTIMSLMKKMFPNGIWCSREEFSKLHQKYLENPMSIIFLPNHQSHIDYIILHLVAIRFQLSTPTVIAGENLNVAVFGSILKGLGAIFIKRSFNNEMYTERNLANFIEFTLLNKIHFEVFIEGTRSRDGKLLLPKYGILKTLANIYIKQREEEGNDNFDMLMLPVSISYERIYEADGYLSELMGKDKVKESGATIFKNGLRHFFGGSEGLSNINEDYDNSTRHLHGKIYIKLGNFFSLSDFIESDLKSASDMDLIPGSKVNLKKLGYKVLHEINRCSFLPKISIIGAAIQTHYNLYKRQRFDIYQLVPIMRLLIEAFKEEESENIINMSLLESLSSSSDKELVEMTREQMPHFLREIKVNLKTNEIIIKDSMELLYYKNLTVHVIVHKALASFILLSLTDNMRNANILHKMFYIFTGFLKHEFLFDYDYNDKHKLSNILKSLVANGKIERVFPNPNSSRPSYKIIDYHYLNCFSEIIKPFIESYSICIYHLNNIITKFNEEHGFVDFKKLAIDDTGIDYPHTKSLFKAIQSNQDSKSLNHIESTNKQYLMSCLYYINNLQLIEIIKNKRRTKAFVLISNGKDLHFIYTFLNTLLRCSTQLGAGDDNDTINEISVGYMIDIIDKNFERDPEELVTSTENFESGKLVDVSLKSKF</sequence>
<evidence type="ECO:0000259" key="6">
    <source>
        <dbReference type="SMART" id="SM00563"/>
    </source>
</evidence>
<reference evidence="7" key="1">
    <citation type="submission" date="2022-03" db="EMBL/GenBank/DDBJ databases">
        <authorList>
            <person name="Legras J.-L."/>
            <person name="Devillers H."/>
            <person name="Grondin C."/>
        </authorList>
    </citation>
    <scope>NUCLEOTIDE SEQUENCE</scope>
    <source>
        <strain evidence="7">CLIB 1423</strain>
    </source>
</reference>
<protein>
    <recommendedName>
        <fullName evidence="6">Phospholipid/glycerol acyltransferase domain-containing protein</fullName>
    </recommendedName>
</protein>
<dbReference type="InterPro" id="IPR045520">
    <property type="entry name" value="GPAT/DHAPAT_C"/>
</dbReference>
<keyword evidence="5" id="KW-0012">Acyltransferase</keyword>
<gene>
    <name evidence="7" type="ORF">CLIB1423_23S01596</name>
</gene>
<dbReference type="Proteomes" id="UP000837801">
    <property type="component" value="Unassembled WGS sequence"/>
</dbReference>
<keyword evidence="3" id="KW-0808">Transferase</keyword>
<dbReference type="GO" id="GO:0012505">
    <property type="term" value="C:endomembrane system"/>
    <property type="evidence" value="ECO:0007669"/>
    <property type="project" value="UniProtKB-SubCell"/>
</dbReference>
<keyword evidence="8" id="KW-1185">Reference proteome</keyword>
<dbReference type="Pfam" id="PF01553">
    <property type="entry name" value="Acyltransferase"/>
    <property type="match status" value="1"/>
</dbReference>
<proteinExistence type="inferred from homology"/>
<dbReference type="SMART" id="SM00563">
    <property type="entry name" value="PlsC"/>
    <property type="match status" value="1"/>
</dbReference>
<dbReference type="PANTHER" id="PTHR12563:SF17">
    <property type="entry name" value="DIHYDROXYACETONE PHOSPHATE ACYLTRANSFERASE"/>
    <property type="match status" value="1"/>
</dbReference>
<evidence type="ECO:0000256" key="1">
    <source>
        <dbReference type="ARBA" id="ARBA00004184"/>
    </source>
</evidence>
<dbReference type="SUPFAM" id="SSF69593">
    <property type="entry name" value="Glycerol-3-phosphate (1)-acyltransferase"/>
    <property type="match status" value="1"/>
</dbReference>
<accession>A0A9P0QVU3</accession>
<evidence type="ECO:0000256" key="5">
    <source>
        <dbReference type="ARBA" id="ARBA00023315"/>
    </source>
</evidence>
<comment type="similarity">
    <text evidence="2">Belongs to the GPAT/DAPAT family.</text>
</comment>
<evidence type="ECO:0000256" key="4">
    <source>
        <dbReference type="ARBA" id="ARBA00023136"/>
    </source>
</evidence>
<comment type="caution">
    <text evidence="7">The sequence shown here is derived from an EMBL/GenBank/DDBJ whole genome shotgun (WGS) entry which is preliminary data.</text>
</comment>
<dbReference type="GO" id="GO:0006631">
    <property type="term" value="P:fatty acid metabolic process"/>
    <property type="evidence" value="ECO:0007669"/>
    <property type="project" value="TreeGrafter"/>
</dbReference>
<dbReference type="InterPro" id="IPR002123">
    <property type="entry name" value="Plipid/glycerol_acylTrfase"/>
</dbReference>
<evidence type="ECO:0000313" key="7">
    <source>
        <dbReference type="EMBL" id="CAH2355268.1"/>
    </source>
</evidence>
<evidence type="ECO:0000256" key="2">
    <source>
        <dbReference type="ARBA" id="ARBA00007937"/>
    </source>
</evidence>
<dbReference type="GO" id="GO:0006072">
    <property type="term" value="P:glycerol-3-phosphate metabolic process"/>
    <property type="evidence" value="ECO:0007669"/>
    <property type="project" value="TreeGrafter"/>
</dbReference>
<dbReference type="EMBL" id="CAKXYY010000023">
    <property type="protein sequence ID" value="CAH2355268.1"/>
    <property type="molecule type" value="Genomic_DNA"/>
</dbReference>
<dbReference type="CDD" id="cd07993">
    <property type="entry name" value="LPLAT_DHAPAT-like"/>
    <property type="match status" value="1"/>
</dbReference>
<dbReference type="AlphaFoldDB" id="A0A9P0QVU3"/>
<dbReference type="GO" id="GO:0008654">
    <property type="term" value="P:phospholipid biosynthetic process"/>
    <property type="evidence" value="ECO:0007669"/>
    <property type="project" value="TreeGrafter"/>
</dbReference>
<evidence type="ECO:0000256" key="3">
    <source>
        <dbReference type="ARBA" id="ARBA00022679"/>
    </source>
</evidence>
<dbReference type="GO" id="GO:0004366">
    <property type="term" value="F:glycerol-3-phosphate O-acyltransferase activity"/>
    <property type="evidence" value="ECO:0007669"/>
    <property type="project" value="TreeGrafter"/>
</dbReference>